<evidence type="ECO:0000313" key="11">
    <source>
        <dbReference type="Proteomes" id="UP000663852"/>
    </source>
</evidence>
<sequence length="311" mass="34835">MSIYFILFVCLRVHLISSTCTPSVRQCGCQTEQPTISLSSRIVGGIQARKHSWPWIVSIRQHDRVISAGTMICAGSLISEKYILTAAHCFYEIDPLLLSNYFVVIGAHYLNDTNSKRFQIQSVKIHENYDHKLFTSDIALLELSDNVDFRNSIVGFICLPPVKSPTYPAESSIAVAIGWGRLDENSSMSYTLQQVRLPILSHKDHVCSQQISDNLVHICAGFIQGGRDTCQGDSGGPLMIFDETMSTWHIAGITSYGYGCAQAENPGVYTRVSMFIDWIHGHMSSHSSKMQVTSNILLIFLFFFSQMYTRV</sequence>
<dbReference type="AlphaFoldDB" id="A0A814TR83"/>
<organism evidence="8 11">
    <name type="scientific">Adineta ricciae</name>
    <name type="common">Rotifer</name>
    <dbReference type="NCBI Taxonomy" id="249248"/>
    <lineage>
        <taxon>Eukaryota</taxon>
        <taxon>Metazoa</taxon>
        <taxon>Spiralia</taxon>
        <taxon>Gnathifera</taxon>
        <taxon>Rotifera</taxon>
        <taxon>Eurotatoria</taxon>
        <taxon>Bdelloidea</taxon>
        <taxon>Adinetida</taxon>
        <taxon>Adinetidae</taxon>
        <taxon>Adineta</taxon>
    </lineage>
</organism>
<dbReference type="GO" id="GO:0004252">
    <property type="term" value="F:serine-type endopeptidase activity"/>
    <property type="evidence" value="ECO:0007669"/>
    <property type="project" value="InterPro"/>
</dbReference>
<evidence type="ECO:0000256" key="1">
    <source>
        <dbReference type="ARBA" id="ARBA00022670"/>
    </source>
</evidence>
<evidence type="ECO:0000313" key="10">
    <source>
        <dbReference type="Proteomes" id="UP000663828"/>
    </source>
</evidence>
<dbReference type="InterPro" id="IPR001314">
    <property type="entry name" value="Peptidase_S1A"/>
</dbReference>
<dbReference type="PROSITE" id="PS00135">
    <property type="entry name" value="TRYPSIN_SER"/>
    <property type="match status" value="1"/>
</dbReference>
<comment type="caution">
    <text evidence="8">The sequence shown here is derived from an EMBL/GenBank/DDBJ whole genome shotgun (WGS) entry which is preliminary data.</text>
</comment>
<dbReference type="EMBL" id="CAJNOJ010000126">
    <property type="protein sequence ID" value="CAF1163723.1"/>
    <property type="molecule type" value="Genomic_DNA"/>
</dbReference>
<evidence type="ECO:0000313" key="9">
    <source>
        <dbReference type="EMBL" id="CAF1648741.1"/>
    </source>
</evidence>
<dbReference type="InterPro" id="IPR043504">
    <property type="entry name" value="Peptidase_S1_PA_chymotrypsin"/>
</dbReference>
<dbReference type="PROSITE" id="PS00134">
    <property type="entry name" value="TRYPSIN_HIS"/>
    <property type="match status" value="1"/>
</dbReference>
<dbReference type="InterPro" id="IPR033116">
    <property type="entry name" value="TRYPSIN_SER"/>
</dbReference>
<dbReference type="PRINTS" id="PR00722">
    <property type="entry name" value="CHYMOTRYPSIN"/>
</dbReference>
<dbReference type="InterPro" id="IPR018114">
    <property type="entry name" value="TRYPSIN_HIS"/>
</dbReference>
<dbReference type="SUPFAM" id="SSF50494">
    <property type="entry name" value="Trypsin-like serine proteases"/>
    <property type="match status" value="1"/>
</dbReference>
<dbReference type="PANTHER" id="PTHR24252">
    <property type="entry name" value="ACROSIN-RELATED"/>
    <property type="match status" value="1"/>
</dbReference>
<dbReference type="Pfam" id="PF00089">
    <property type="entry name" value="Trypsin"/>
    <property type="match status" value="1"/>
</dbReference>
<feature type="signal peptide" evidence="6">
    <location>
        <begin position="1"/>
        <end position="18"/>
    </location>
</feature>
<feature type="domain" description="Peptidase S1" evidence="7">
    <location>
        <begin position="42"/>
        <end position="284"/>
    </location>
</feature>
<dbReference type="Gene3D" id="2.40.10.10">
    <property type="entry name" value="Trypsin-like serine proteases"/>
    <property type="match status" value="1"/>
</dbReference>
<feature type="chain" id="PRO_5035603989" description="Peptidase S1 domain-containing protein" evidence="6">
    <location>
        <begin position="19"/>
        <end position="311"/>
    </location>
</feature>
<dbReference type="InterPro" id="IPR001254">
    <property type="entry name" value="Trypsin_dom"/>
</dbReference>
<keyword evidence="3 5" id="KW-0720">Serine protease</keyword>
<reference evidence="8" key="1">
    <citation type="submission" date="2021-02" db="EMBL/GenBank/DDBJ databases">
        <authorList>
            <person name="Nowell W R."/>
        </authorList>
    </citation>
    <scope>NUCLEOTIDE SEQUENCE</scope>
</reference>
<dbReference type="SMART" id="SM00020">
    <property type="entry name" value="Tryp_SPc"/>
    <property type="match status" value="1"/>
</dbReference>
<proteinExistence type="predicted"/>
<keyword evidence="6" id="KW-0732">Signal</keyword>
<dbReference type="CDD" id="cd00190">
    <property type="entry name" value="Tryp_SPc"/>
    <property type="match status" value="1"/>
</dbReference>
<dbReference type="Proteomes" id="UP000663852">
    <property type="component" value="Unassembled WGS sequence"/>
</dbReference>
<evidence type="ECO:0000256" key="2">
    <source>
        <dbReference type="ARBA" id="ARBA00022801"/>
    </source>
</evidence>
<accession>A0A814TR83</accession>
<keyword evidence="1 5" id="KW-0645">Protease</keyword>
<name>A0A814TR83_ADIRI</name>
<dbReference type="FunFam" id="2.40.10.10:FF:000003">
    <property type="entry name" value="Transmembrane serine protease 3"/>
    <property type="match status" value="1"/>
</dbReference>
<evidence type="ECO:0000256" key="6">
    <source>
        <dbReference type="SAM" id="SignalP"/>
    </source>
</evidence>
<dbReference type="PANTHER" id="PTHR24252:SF7">
    <property type="entry name" value="HYALIN"/>
    <property type="match status" value="1"/>
</dbReference>
<dbReference type="OrthoDB" id="6339452at2759"/>
<evidence type="ECO:0000313" key="8">
    <source>
        <dbReference type="EMBL" id="CAF1163723.1"/>
    </source>
</evidence>
<dbReference type="EMBL" id="CAJNOR010009847">
    <property type="protein sequence ID" value="CAF1648741.1"/>
    <property type="molecule type" value="Genomic_DNA"/>
</dbReference>
<dbReference type="GO" id="GO:0006508">
    <property type="term" value="P:proteolysis"/>
    <property type="evidence" value="ECO:0007669"/>
    <property type="project" value="UniProtKB-KW"/>
</dbReference>
<keyword evidence="4" id="KW-1015">Disulfide bond</keyword>
<protein>
    <recommendedName>
        <fullName evidence="7">Peptidase S1 domain-containing protein</fullName>
    </recommendedName>
</protein>
<dbReference type="Proteomes" id="UP000663828">
    <property type="component" value="Unassembled WGS sequence"/>
</dbReference>
<keyword evidence="2 5" id="KW-0378">Hydrolase</keyword>
<keyword evidence="10" id="KW-1185">Reference proteome</keyword>
<dbReference type="PROSITE" id="PS50240">
    <property type="entry name" value="TRYPSIN_DOM"/>
    <property type="match status" value="1"/>
</dbReference>
<evidence type="ECO:0000256" key="5">
    <source>
        <dbReference type="RuleBase" id="RU363034"/>
    </source>
</evidence>
<gene>
    <name evidence="8" type="ORF">EDS130_LOCUS23287</name>
    <name evidence="9" type="ORF">XAT740_LOCUS54577</name>
</gene>
<dbReference type="InterPro" id="IPR009003">
    <property type="entry name" value="Peptidase_S1_PA"/>
</dbReference>
<evidence type="ECO:0000256" key="3">
    <source>
        <dbReference type="ARBA" id="ARBA00022825"/>
    </source>
</evidence>
<evidence type="ECO:0000256" key="4">
    <source>
        <dbReference type="ARBA" id="ARBA00023157"/>
    </source>
</evidence>
<evidence type="ECO:0000259" key="7">
    <source>
        <dbReference type="PROSITE" id="PS50240"/>
    </source>
</evidence>